<organism evidence="1 2">
    <name type="scientific">Desulfovibrio legallii</name>
    <dbReference type="NCBI Taxonomy" id="571438"/>
    <lineage>
        <taxon>Bacteria</taxon>
        <taxon>Pseudomonadati</taxon>
        <taxon>Thermodesulfobacteriota</taxon>
        <taxon>Desulfovibrionia</taxon>
        <taxon>Desulfovibrionales</taxon>
        <taxon>Desulfovibrionaceae</taxon>
        <taxon>Desulfovibrio</taxon>
    </lineage>
</organism>
<dbReference type="STRING" id="571438.SAMN05192586_11461"/>
<evidence type="ECO:0000313" key="2">
    <source>
        <dbReference type="Proteomes" id="UP000199355"/>
    </source>
</evidence>
<feature type="non-terminal residue" evidence="1">
    <location>
        <position position="1"/>
    </location>
</feature>
<sequence length="208" mass="20872">AAASATAANASATNAAASETAAAASATAAESAADRAEAAANAAESVAEDVVLAGSILTFSGSFGGTNNRYPIPRNSTTPNTNWVLCDGGTDGSGGTVPDLRGRMILGANDTYTTGSTGGALTHNHTVSGTSDETTLTVAQLASHNHTYYRPYTALVNADTNGTHYADLTQSVSDRAGGNASHTHTILIGSASSSSLPPYYALAYIIKL</sequence>
<dbReference type="EMBL" id="FNBX01000014">
    <property type="protein sequence ID" value="SDF82047.1"/>
    <property type="molecule type" value="Genomic_DNA"/>
</dbReference>
<dbReference type="Proteomes" id="UP000199355">
    <property type="component" value="Unassembled WGS sequence"/>
</dbReference>
<dbReference type="AlphaFoldDB" id="A0A1G7P7C8"/>
<accession>A0A1G7P7C8</accession>
<proteinExistence type="predicted"/>
<evidence type="ECO:0008006" key="3">
    <source>
        <dbReference type="Google" id="ProtNLM"/>
    </source>
</evidence>
<name>A0A1G7P7C8_9BACT</name>
<protein>
    <recommendedName>
        <fullName evidence="3">Tail fiber protein</fullName>
    </recommendedName>
</protein>
<gene>
    <name evidence="1" type="ORF">SAMN05192586_11461</name>
</gene>
<keyword evidence="2" id="KW-1185">Reference proteome</keyword>
<reference evidence="2" key="1">
    <citation type="submission" date="2016-10" db="EMBL/GenBank/DDBJ databases">
        <authorList>
            <person name="Varghese N."/>
            <person name="Submissions S."/>
        </authorList>
    </citation>
    <scope>NUCLEOTIDE SEQUENCE [LARGE SCALE GENOMIC DNA]</scope>
    <source>
        <strain evidence="2">KHC7</strain>
    </source>
</reference>
<dbReference type="SUPFAM" id="SSF88874">
    <property type="entry name" value="Receptor-binding domain of short tail fibre protein gp12"/>
    <property type="match status" value="1"/>
</dbReference>
<evidence type="ECO:0000313" key="1">
    <source>
        <dbReference type="EMBL" id="SDF82047.1"/>
    </source>
</evidence>